<name>A0A329M089_9BACL</name>
<reference evidence="1 2" key="1">
    <citation type="journal article" date="2009" name="Int. J. Syst. Evol. Microbiol.">
        <title>Paenibacillus contaminans sp. nov., isolated from a contaminated laboratory plate.</title>
        <authorList>
            <person name="Chou J.H."/>
            <person name="Lee J.H."/>
            <person name="Lin M.C."/>
            <person name="Chang P.S."/>
            <person name="Arun A.B."/>
            <person name="Young C.C."/>
            <person name="Chen W.M."/>
        </authorList>
    </citation>
    <scope>NUCLEOTIDE SEQUENCE [LARGE SCALE GENOMIC DNA]</scope>
    <source>
        <strain evidence="1 2">CKOBP-6</strain>
    </source>
</reference>
<dbReference type="AlphaFoldDB" id="A0A329M089"/>
<dbReference type="EMBL" id="QMFB01000029">
    <property type="protein sequence ID" value="RAV13625.1"/>
    <property type="molecule type" value="Genomic_DNA"/>
</dbReference>
<dbReference type="Pfam" id="PF08795">
    <property type="entry name" value="DUF1796"/>
    <property type="match status" value="1"/>
</dbReference>
<protein>
    <submittedName>
        <fullName evidence="1">Peptidase</fullName>
    </submittedName>
</protein>
<keyword evidence="2" id="KW-1185">Reference proteome</keyword>
<evidence type="ECO:0000313" key="1">
    <source>
        <dbReference type="EMBL" id="RAV13625.1"/>
    </source>
</evidence>
<sequence>MELKALKGRYDAIFSLGSNCSPAIQLQKNNLRPYAGVLDWMNSSSLEDVNNLLRNRFNGFMQRSNLTFEGIDAHHRNYVFKDHLYNINSVHDFPIRLNTPDNLVTYSEFRSKMDRRIRRFLEKISTCDHILFVRAGKIDHAILDLHAILSSFVRHQFKLLLVEYTGVTGIVEHPCSLDNVTLLEMQGHDIWRQNDHLWKTVFDGISLD</sequence>
<comment type="caution">
    <text evidence="1">The sequence shown here is derived from an EMBL/GenBank/DDBJ whole genome shotgun (WGS) entry which is preliminary data.</text>
</comment>
<organism evidence="1 2">
    <name type="scientific">Paenibacillus contaminans</name>
    <dbReference type="NCBI Taxonomy" id="450362"/>
    <lineage>
        <taxon>Bacteria</taxon>
        <taxon>Bacillati</taxon>
        <taxon>Bacillota</taxon>
        <taxon>Bacilli</taxon>
        <taxon>Bacillales</taxon>
        <taxon>Paenibacillaceae</taxon>
        <taxon>Paenibacillus</taxon>
    </lineage>
</organism>
<gene>
    <name evidence="1" type="ORF">DQG23_33070</name>
</gene>
<dbReference type="Proteomes" id="UP000250369">
    <property type="component" value="Unassembled WGS sequence"/>
</dbReference>
<dbReference type="RefSeq" id="WP_113035302.1">
    <property type="nucleotide sequence ID" value="NZ_QMFB01000029.1"/>
</dbReference>
<dbReference type="InterPro" id="IPR014903">
    <property type="entry name" value="DUF1796"/>
</dbReference>
<dbReference type="OrthoDB" id="5326008at2"/>
<accession>A0A329M089</accession>
<proteinExistence type="predicted"/>
<evidence type="ECO:0000313" key="2">
    <source>
        <dbReference type="Proteomes" id="UP000250369"/>
    </source>
</evidence>